<evidence type="ECO:0000313" key="3">
    <source>
        <dbReference type="Proteomes" id="UP001154282"/>
    </source>
</evidence>
<dbReference type="EMBL" id="CAMGYJ010000010">
    <property type="protein sequence ID" value="CAI0550510.1"/>
    <property type="molecule type" value="Genomic_DNA"/>
</dbReference>
<reference evidence="2" key="1">
    <citation type="submission" date="2022-08" db="EMBL/GenBank/DDBJ databases">
        <authorList>
            <person name="Gutierrez-Valencia J."/>
        </authorList>
    </citation>
    <scope>NUCLEOTIDE SEQUENCE</scope>
</reference>
<dbReference type="AlphaFoldDB" id="A0AAV0QYD2"/>
<organism evidence="2 3">
    <name type="scientific">Linum tenue</name>
    <dbReference type="NCBI Taxonomy" id="586396"/>
    <lineage>
        <taxon>Eukaryota</taxon>
        <taxon>Viridiplantae</taxon>
        <taxon>Streptophyta</taxon>
        <taxon>Embryophyta</taxon>
        <taxon>Tracheophyta</taxon>
        <taxon>Spermatophyta</taxon>
        <taxon>Magnoliopsida</taxon>
        <taxon>eudicotyledons</taxon>
        <taxon>Gunneridae</taxon>
        <taxon>Pentapetalae</taxon>
        <taxon>rosids</taxon>
        <taxon>fabids</taxon>
        <taxon>Malpighiales</taxon>
        <taxon>Linaceae</taxon>
        <taxon>Linum</taxon>
    </lineage>
</organism>
<gene>
    <name evidence="2" type="ORF">LITE_LOCUS45573</name>
</gene>
<proteinExistence type="predicted"/>
<name>A0AAV0QYD2_9ROSI</name>
<dbReference type="Proteomes" id="UP001154282">
    <property type="component" value="Unassembled WGS sequence"/>
</dbReference>
<comment type="caution">
    <text evidence="2">The sequence shown here is derived from an EMBL/GenBank/DDBJ whole genome shotgun (WGS) entry which is preliminary data.</text>
</comment>
<keyword evidence="3" id="KW-1185">Reference proteome</keyword>
<feature type="non-terminal residue" evidence="2">
    <location>
        <position position="1"/>
    </location>
</feature>
<feature type="region of interest" description="Disordered" evidence="1">
    <location>
        <begin position="17"/>
        <end position="43"/>
    </location>
</feature>
<feature type="compositionally biased region" description="Polar residues" evidence="1">
    <location>
        <begin position="18"/>
        <end position="31"/>
    </location>
</feature>
<evidence type="ECO:0000313" key="2">
    <source>
        <dbReference type="EMBL" id="CAI0550510.1"/>
    </source>
</evidence>
<evidence type="ECO:0000256" key="1">
    <source>
        <dbReference type="SAM" id="MobiDB-lite"/>
    </source>
</evidence>
<sequence length="56" mass="6561">PIQNWYAQLRCGPLDTPVHSQLNRKSNQPKDSNLCRRISRPGRNTRNTWQESLLLC</sequence>
<protein>
    <submittedName>
        <fullName evidence="2">Uncharacterized protein</fullName>
    </submittedName>
</protein>
<accession>A0AAV0QYD2</accession>